<evidence type="ECO:0000256" key="2">
    <source>
        <dbReference type="RuleBase" id="RU363072"/>
    </source>
</evidence>
<dbReference type="EMBL" id="JAASRM010000001">
    <property type="protein sequence ID" value="NIK89534.1"/>
    <property type="molecule type" value="Genomic_DNA"/>
</dbReference>
<reference evidence="3 4" key="1">
    <citation type="submission" date="2020-03" db="EMBL/GenBank/DDBJ databases">
        <title>Genomic Encyclopedia of Type Strains, Phase IV (KMG-IV): sequencing the most valuable type-strain genomes for metagenomic binning, comparative biology and taxonomic classification.</title>
        <authorList>
            <person name="Goeker M."/>
        </authorList>
    </citation>
    <scope>NUCLEOTIDE SEQUENCE [LARGE SCALE GENOMIC DNA]</scope>
    <source>
        <strain evidence="3 4">DSM 19867</strain>
    </source>
</reference>
<protein>
    <submittedName>
        <fullName evidence="3">Porin</fullName>
    </submittedName>
</protein>
<dbReference type="InterPro" id="IPR007049">
    <property type="entry name" value="Carb-sel_porin_OprB"/>
</dbReference>
<dbReference type="Pfam" id="PF04966">
    <property type="entry name" value="OprB"/>
    <property type="match status" value="1"/>
</dbReference>
<dbReference type="Proteomes" id="UP000570514">
    <property type="component" value="Unassembled WGS sequence"/>
</dbReference>
<organism evidence="3 4">
    <name type="scientific">Rhizomicrobium palustre</name>
    <dbReference type="NCBI Taxonomy" id="189966"/>
    <lineage>
        <taxon>Bacteria</taxon>
        <taxon>Pseudomonadati</taxon>
        <taxon>Pseudomonadota</taxon>
        <taxon>Alphaproteobacteria</taxon>
        <taxon>Micropepsales</taxon>
        <taxon>Micropepsaceae</taxon>
        <taxon>Rhizomicrobium</taxon>
    </lineage>
</organism>
<evidence type="ECO:0000313" key="3">
    <source>
        <dbReference type="EMBL" id="NIK89534.1"/>
    </source>
</evidence>
<proteinExistence type="inferred from homology"/>
<dbReference type="GO" id="GO:0015288">
    <property type="term" value="F:porin activity"/>
    <property type="evidence" value="ECO:0007669"/>
    <property type="project" value="InterPro"/>
</dbReference>
<keyword evidence="4" id="KW-1185">Reference proteome</keyword>
<dbReference type="PANTHER" id="PTHR37944">
    <property type="entry name" value="PORIN B"/>
    <property type="match status" value="1"/>
</dbReference>
<dbReference type="RefSeq" id="WP_167083614.1">
    <property type="nucleotide sequence ID" value="NZ_BAAADC010000001.1"/>
</dbReference>
<sequence length="428" mass="47400">MRLLLKTFSILMLSSAAAALPAVAADKTITWSASYTGEAAEVMDGGLARRGAFAGQVFLGADTDLDKLLGWGGATLHLGLNNRHGEDLSVKGIGNSTSVQEIYGGQNTRLVRVTIEQKLFNDRFDLEVGRTPANISFLGSSYCQYFQMNAACGNPTFIFKTSNFTWWPTSSWAAHATAWLTPEIYFHGGIYEVNPKRALDSDHDLDWSFDGATGYIAPFALGHKTTFENSRLPHKWEIGAWYDESDYTDPLRAANGKPALSQGLPYATRTSGRSGFYARFEQMVWRPDEVSHRGLTLIGAVLGKINGQLAESSYQMAGFEWTGPLKSRPTDSLAFVIARQEYSGLELDNIRIARALVGGAGTQHRDQVMMEMSYGFDLVPNIRVQPNVQYIIHPDQMNDPSRLKDLPNAFLFGLRFDVNFADAFKFND</sequence>
<accession>A0A846N0Q6</accession>
<evidence type="ECO:0000256" key="1">
    <source>
        <dbReference type="ARBA" id="ARBA00008769"/>
    </source>
</evidence>
<gene>
    <name evidence="3" type="ORF">FHS83_002852</name>
</gene>
<dbReference type="Gene3D" id="2.40.160.180">
    <property type="entry name" value="Carbohydrate-selective porin OprB"/>
    <property type="match status" value="1"/>
</dbReference>
<dbReference type="PANTHER" id="PTHR37944:SF1">
    <property type="entry name" value="PORIN B"/>
    <property type="match status" value="1"/>
</dbReference>
<dbReference type="GO" id="GO:0008643">
    <property type="term" value="P:carbohydrate transport"/>
    <property type="evidence" value="ECO:0007669"/>
    <property type="project" value="InterPro"/>
</dbReference>
<dbReference type="GO" id="GO:0016020">
    <property type="term" value="C:membrane"/>
    <property type="evidence" value="ECO:0007669"/>
    <property type="project" value="InterPro"/>
</dbReference>
<dbReference type="AlphaFoldDB" id="A0A846N0Q6"/>
<dbReference type="InterPro" id="IPR038673">
    <property type="entry name" value="OprB_sf"/>
</dbReference>
<dbReference type="InterPro" id="IPR052932">
    <property type="entry name" value="OprB_Porin"/>
</dbReference>
<feature type="signal peptide" evidence="2">
    <location>
        <begin position="1"/>
        <end position="24"/>
    </location>
</feature>
<feature type="chain" id="PRO_5033102850" evidence="2">
    <location>
        <begin position="25"/>
        <end position="428"/>
    </location>
</feature>
<keyword evidence="2" id="KW-0732">Signal</keyword>
<evidence type="ECO:0000313" key="4">
    <source>
        <dbReference type="Proteomes" id="UP000570514"/>
    </source>
</evidence>
<comment type="similarity">
    <text evidence="1 2">Belongs to the OprB family.</text>
</comment>
<name>A0A846N0Q6_9PROT</name>
<comment type="caution">
    <text evidence="3">The sequence shown here is derived from an EMBL/GenBank/DDBJ whole genome shotgun (WGS) entry which is preliminary data.</text>
</comment>